<feature type="region of interest" description="Disordered" evidence="1">
    <location>
        <begin position="328"/>
        <end position="360"/>
    </location>
</feature>
<dbReference type="AlphaFoldDB" id="A0A0N0E8Y7"/>
<evidence type="ECO:0000256" key="2">
    <source>
        <dbReference type="SAM" id="Phobius"/>
    </source>
</evidence>
<dbReference type="SUPFAM" id="SSF56219">
    <property type="entry name" value="DNase I-like"/>
    <property type="match status" value="1"/>
</dbReference>
<feature type="compositionally biased region" description="Basic and acidic residues" evidence="1">
    <location>
        <begin position="346"/>
        <end position="360"/>
    </location>
</feature>
<dbReference type="GO" id="GO:0003824">
    <property type="term" value="F:catalytic activity"/>
    <property type="evidence" value="ECO:0007669"/>
    <property type="project" value="InterPro"/>
</dbReference>
<dbReference type="EMBL" id="JXMU01000001">
    <property type="protein sequence ID" value="KPB02892.1"/>
    <property type="molecule type" value="Genomic_DNA"/>
</dbReference>
<comment type="caution">
    <text evidence="4">The sequence shown here is derived from an EMBL/GenBank/DDBJ whole genome shotgun (WGS) entry which is preliminary data.</text>
</comment>
<evidence type="ECO:0000313" key="5">
    <source>
        <dbReference type="Proteomes" id="UP000038011"/>
    </source>
</evidence>
<dbReference type="InterPro" id="IPR036691">
    <property type="entry name" value="Endo/exonu/phosph_ase_sf"/>
</dbReference>
<dbReference type="Proteomes" id="UP000038011">
    <property type="component" value="Unassembled WGS sequence"/>
</dbReference>
<keyword evidence="2" id="KW-0812">Transmembrane</keyword>
<feature type="domain" description="Endonuclease/exonuclease/phosphatase" evidence="3">
    <location>
        <begin position="107"/>
        <end position="309"/>
    </location>
</feature>
<keyword evidence="5" id="KW-1185">Reference proteome</keyword>
<organism evidence="4 5">
    <name type="scientific">Ahrensia marina</name>
    <dbReference type="NCBI Taxonomy" id="1514904"/>
    <lineage>
        <taxon>Bacteria</taxon>
        <taxon>Pseudomonadati</taxon>
        <taxon>Pseudomonadota</taxon>
        <taxon>Alphaproteobacteria</taxon>
        <taxon>Hyphomicrobiales</taxon>
        <taxon>Ahrensiaceae</taxon>
        <taxon>Ahrensia</taxon>
    </lineage>
</organism>
<evidence type="ECO:0000313" key="4">
    <source>
        <dbReference type="EMBL" id="KPB02892.1"/>
    </source>
</evidence>
<reference evidence="4 5" key="1">
    <citation type="submission" date="2015-01" db="EMBL/GenBank/DDBJ databases">
        <title>Ahrensia donghaiensis sp. nov., a novel dimethylsulphoniopropionate-cleavage bacterium isolated from seawater and emended descriptions of the genus Ahrensia and Ahrensia kielensis.</title>
        <authorList>
            <person name="Liu J."/>
        </authorList>
    </citation>
    <scope>NUCLEOTIDE SEQUENCE [LARGE SCALE GENOMIC DNA]</scope>
    <source>
        <strain evidence="4 5">LZD062</strain>
    </source>
</reference>
<name>A0A0N0E8Y7_9HYPH</name>
<proteinExistence type="predicted"/>
<evidence type="ECO:0000259" key="3">
    <source>
        <dbReference type="Pfam" id="PF03372"/>
    </source>
</evidence>
<keyword evidence="2" id="KW-1133">Transmembrane helix</keyword>
<feature type="transmembrane region" description="Helical" evidence="2">
    <location>
        <begin position="36"/>
        <end position="53"/>
    </location>
</feature>
<dbReference type="InterPro" id="IPR005135">
    <property type="entry name" value="Endo/exonuclease/phosphatase"/>
</dbReference>
<sequence length="360" mass="41073">MIWAIGGIAVFCIMASVLPFLPIPHGMIRAFDFPRLQVAILSFLALLAALAMLELDIYSTIVILLLVVSLGLQLTKIVRFSRLGKRIVPQYKGGGENISKIKLLVSNVKMGNRDYDKLINLIEEKDPDIALLIEVDAKWCEALGPTIEKFEHRLLCPKETSYGLLLLSKYPMVNKQINYLLKSEVPSFDILFQHDSGETFRLIALHPEPPVPSKYTVGRDGELSLVAKNVRDYDKPIIVAGDLNDVAWSRTTRRFMRVSRLLDPREGRGMYNSFDARYFFIRWPLDHIFHSNHFEISQIKRLPSVGSDHFPMFYEVVLIHSNDAQSEIDEADRQDLQEAEEVVQQAEKDDDKAVGTDWEK</sequence>
<protein>
    <submittedName>
        <fullName evidence="4">YD repeat-containing protein</fullName>
    </submittedName>
</protein>
<dbReference type="STRING" id="1514904.SU32_01065"/>
<keyword evidence="2" id="KW-0472">Membrane</keyword>
<evidence type="ECO:0000256" key="1">
    <source>
        <dbReference type="SAM" id="MobiDB-lite"/>
    </source>
</evidence>
<accession>A0A0N0E8Y7</accession>
<dbReference type="RefSeq" id="WP_053997458.1">
    <property type="nucleotide sequence ID" value="NZ_JXMU01000001.1"/>
</dbReference>
<gene>
    <name evidence="4" type="ORF">SU32_01065</name>
</gene>
<dbReference type="OrthoDB" id="9796594at2"/>
<feature type="transmembrane region" description="Helical" evidence="2">
    <location>
        <begin position="6"/>
        <end position="24"/>
    </location>
</feature>
<dbReference type="Gene3D" id="3.60.10.10">
    <property type="entry name" value="Endonuclease/exonuclease/phosphatase"/>
    <property type="match status" value="1"/>
</dbReference>
<dbReference type="Pfam" id="PF03372">
    <property type="entry name" value="Exo_endo_phos"/>
    <property type="match status" value="1"/>
</dbReference>
<dbReference type="PATRIC" id="fig|1514904.3.peg.221"/>